<organism evidence="3 4">
    <name type="scientific">Candidatus Acutalibacter ornithocaccae</name>
    <dbReference type="NCBI Taxonomy" id="2838416"/>
    <lineage>
        <taxon>Bacteria</taxon>
        <taxon>Bacillati</taxon>
        <taxon>Bacillota</taxon>
        <taxon>Clostridia</taxon>
        <taxon>Eubacteriales</taxon>
        <taxon>Acutalibacteraceae</taxon>
        <taxon>Acutalibacter</taxon>
    </lineage>
</organism>
<keyword evidence="2" id="KW-0732">Signal</keyword>
<feature type="chain" id="PRO_5039021142" description="Phasin protein" evidence="2">
    <location>
        <begin position="21"/>
        <end position="201"/>
    </location>
</feature>
<accession>A0A9D2LYL7</accession>
<dbReference type="PROSITE" id="PS51257">
    <property type="entry name" value="PROKAR_LIPOPROTEIN"/>
    <property type="match status" value="1"/>
</dbReference>
<dbReference type="EMBL" id="DWXZ01000127">
    <property type="protein sequence ID" value="HJB37614.1"/>
    <property type="molecule type" value="Genomic_DNA"/>
</dbReference>
<reference evidence="3" key="1">
    <citation type="journal article" date="2021" name="PeerJ">
        <title>Extensive microbial diversity within the chicken gut microbiome revealed by metagenomics and culture.</title>
        <authorList>
            <person name="Gilroy R."/>
            <person name="Ravi A."/>
            <person name="Getino M."/>
            <person name="Pursley I."/>
            <person name="Horton D.L."/>
            <person name="Alikhan N.F."/>
            <person name="Baker D."/>
            <person name="Gharbi K."/>
            <person name="Hall N."/>
            <person name="Watson M."/>
            <person name="Adriaenssens E.M."/>
            <person name="Foster-Nyarko E."/>
            <person name="Jarju S."/>
            <person name="Secka A."/>
            <person name="Antonio M."/>
            <person name="Oren A."/>
            <person name="Chaudhuri R.R."/>
            <person name="La Ragione R."/>
            <person name="Hildebrand F."/>
            <person name="Pallen M.J."/>
        </authorList>
    </citation>
    <scope>NUCLEOTIDE SEQUENCE</scope>
    <source>
        <strain evidence="3">ChiBcolR8-3208</strain>
    </source>
</reference>
<gene>
    <name evidence="3" type="ORF">H9942_06050</name>
</gene>
<reference evidence="3" key="2">
    <citation type="submission" date="2021-04" db="EMBL/GenBank/DDBJ databases">
        <authorList>
            <person name="Gilroy R."/>
        </authorList>
    </citation>
    <scope>NUCLEOTIDE SEQUENCE</scope>
    <source>
        <strain evidence="3">ChiBcolR8-3208</strain>
    </source>
</reference>
<comment type="caution">
    <text evidence="3">The sequence shown here is derived from an EMBL/GenBank/DDBJ whole genome shotgun (WGS) entry which is preliminary data.</text>
</comment>
<feature type="signal peptide" evidence="2">
    <location>
        <begin position="1"/>
        <end position="20"/>
    </location>
</feature>
<feature type="region of interest" description="Disordered" evidence="1">
    <location>
        <begin position="23"/>
        <end position="75"/>
    </location>
</feature>
<proteinExistence type="predicted"/>
<evidence type="ECO:0000313" key="4">
    <source>
        <dbReference type="Proteomes" id="UP000824214"/>
    </source>
</evidence>
<feature type="compositionally biased region" description="Pro residues" evidence="1">
    <location>
        <begin position="45"/>
        <end position="63"/>
    </location>
</feature>
<protein>
    <recommendedName>
        <fullName evidence="5">Phasin protein</fullName>
    </recommendedName>
</protein>
<name>A0A9D2LYL7_9FIRM</name>
<feature type="compositionally biased region" description="Low complexity" evidence="1">
    <location>
        <begin position="28"/>
        <end position="44"/>
    </location>
</feature>
<evidence type="ECO:0008006" key="5">
    <source>
        <dbReference type="Google" id="ProtNLM"/>
    </source>
</evidence>
<sequence length="201" mass="21105">MKKRMLALALCAALLVGASACSQTEADSSSQVSTPSVSVVESEPSPTPEPTPAPTATPAPTPEPESSAAPAEGFEAEFAANPIDQRLEEDLMMASSSSLVLQAYDTAAGFWQDVIDTAYAQAEEALSTDEYAVVQQEQGDWEAALEPAVQEIRAQHGEDEMAAASAVVDFYKERAKSLCQSIYNATGALPQFPNTSGEAQG</sequence>
<evidence type="ECO:0000256" key="1">
    <source>
        <dbReference type="SAM" id="MobiDB-lite"/>
    </source>
</evidence>
<evidence type="ECO:0000256" key="2">
    <source>
        <dbReference type="SAM" id="SignalP"/>
    </source>
</evidence>
<dbReference type="AlphaFoldDB" id="A0A9D2LYL7"/>
<dbReference type="Proteomes" id="UP000824214">
    <property type="component" value="Unassembled WGS sequence"/>
</dbReference>
<evidence type="ECO:0000313" key="3">
    <source>
        <dbReference type="EMBL" id="HJB37614.1"/>
    </source>
</evidence>